<organism evidence="1 2">
    <name type="scientific">Listeria grayi</name>
    <name type="common">Listeria murrayi</name>
    <dbReference type="NCBI Taxonomy" id="1641"/>
    <lineage>
        <taxon>Bacteria</taxon>
        <taxon>Bacillati</taxon>
        <taxon>Bacillota</taxon>
        <taxon>Bacilli</taxon>
        <taxon>Bacillales</taxon>
        <taxon>Listeriaceae</taxon>
        <taxon>Listeria</taxon>
    </lineage>
</organism>
<gene>
    <name evidence="1" type="ORF">NCTC10815_02864</name>
</gene>
<dbReference type="EMBL" id="UGPG01000001">
    <property type="protein sequence ID" value="STY45484.1"/>
    <property type="molecule type" value="Genomic_DNA"/>
</dbReference>
<protein>
    <submittedName>
        <fullName evidence="1">Abortive infection bacteriophage resistance protein</fullName>
    </submittedName>
</protein>
<dbReference type="AlphaFoldDB" id="A0A378MI55"/>
<proteinExistence type="predicted"/>
<dbReference type="RefSeq" id="WP_115346334.1">
    <property type="nucleotide sequence ID" value="NZ_UGPG01000001.1"/>
</dbReference>
<sequence>MDNITTKHPYLSFEDQLSLLEERNLIIKDTDLALEAIQSFSYYTIVNGYKDLFLKSPYDNEFIDGTTFEMLYQLHWIDLSLCNTLFKYTLAVEKKLKTQVSNLVADCFTINEQRYLLDKNYSPAKGQKGKLRDVEKAIDEIRYRDISAKHYMDEENNLPPWIAAKAISFGNIRNWYSILRDPHKQLIIDAFIGKKTNLTPDTRRDFLKLH</sequence>
<name>A0A378MI55_LISGR</name>
<dbReference type="Proteomes" id="UP000254879">
    <property type="component" value="Unassembled WGS sequence"/>
</dbReference>
<reference evidence="1 2" key="1">
    <citation type="submission" date="2018-06" db="EMBL/GenBank/DDBJ databases">
        <authorList>
            <consortium name="Pathogen Informatics"/>
            <person name="Doyle S."/>
        </authorList>
    </citation>
    <scope>NUCLEOTIDE SEQUENCE [LARGE SCALE GENOMIC DNA]</scope>
    <source>
        <strain evidence="2">NCTC 10815</strain>
    </source>
</reference>
<accession>A0A378MI55</accession>
<dbReference type="Pfam" id="PF07751">
    <property type="entry name" value="Abi_2"/>
    <property type="match status" value="1"/>
</dbReference>
<evidence type="ECO:0000313" key="2">
    <source>
        <dbReference type="Proteomes" id="UP000254879"/>
    </source>
</evidence>
<evidence type="ECO:0000313" key="1">
    <source>
        <dbReference type="EMBL" id="STY45484.1"/>
    </source>
</evidence>
<dbReference type="InterPro" id="IPR011664">
    <property type="entry name" value="Abi_system_AbiD/AbiF-like"/>
</dbReference>